<dbReference type="KEGG" id="shj:SHELI_v1c06780"/>
<dbReference type="Proteomes" id="UP000094378">
    <property type="component" value="Chromosome"/>
</dbReference>
<protein>
    <recommendedName>
        <fullName evidence="3">Nucleotidyltransferase</fullName>
    </recommendedName>
</protein>
<evidence type="ECO:0000313" key="2">
    <source>
        <dbReference type="Proteomes" id="UP000094378"/>
    </source>
</evidence>
<evidence type="ECO:0000313" key="1">
    <source>
        <dbReference type="EMBL" id="AOG60629.1"/>
    </source>
</evidence>
<dbReference type="EMBL" id="CP017015">
    <property type="protein sequence ID" value="AOG60629.1"/>
    <property type="molecule type" value="Genomic_DNA"/>
</dbReference>
<dbReference type="RefSeq" id="WP_069116716.1">
    <property type="nucleotide sequence ID" value="NZ_CP017015.1"/>
</dbReference>
<gene>
    <name evidence="1" type="ORF">SHELI_v1c06780</name>
</gene>
<sequence>MENLKALKAVLDKNESLRKKRYVDSIKVLDQFIDDNNFLFLQWNKRKPYIVRGSFAHGLDSDFTTNIDVWILLKKVSKPNDSNHNLFIYNWFEGLVKNYFSNYKVETHPNKSSINIWLENNFSISLVPFVLDSKSNITRLYKTNDGNLTLIYENDIEEESLFFKKLKKVSKKSTLANLILFIISAKIIIQSRFNQISGIAIQNYILDKYLSLGKVERSDAIKIFLASLQKGELLDYINQNYSHWEFSNEMVKQIEQLQKLAEDMLKSLEAGTTYENLVINYINNSKKLT</sequence>
<name>A0A1B3SL24_9MOLU</name>
<organism evidence="1 2">
    <name type="scientific">Spiroplasma helicoides</name>
    <dbReference type="NCBI Taxonomy" id="216938"/>
    <lineage>
        <taxon>Bacteria</taxon>
        <taxon>Bacillati</taxon>
        <taxon>Mycoplasmatota</taxon>
        <taxon>Mollicutes</taxon>
        <taxon>Entomoplasmatales</taxon>
        <taxon>Spiroplasmataceae</taxon>
        <taxon>Spiroplasma</taxon>
    </lineage>
</organism>
<dbReference type="AlphaFoldDB" id="A0A1B3SL24"/>
<reference evidence="1 2" key="1">
    <citation type="submission" date="2016-08" db="EMBL/GenBank/DDBJ databases">
        <title>Complete genome sequence of Spiroplasma helicoides TABS-2 (DSM 22551).</title>
        <authorList>
            <person name="Shen W.-Y."/>
            <person name="Lo W.-S."/>
            <person name="Lai Y.-C."/>
            <person name="Kuo C.-H."/>
        </authorList>
    </citation>
    <scope>NUCLEOTIDE SEQUENCE [LARGE SCALE GENOMIC DNA]</scope>
    <source>
        <strain evidence="1 2">TABS-2</strain>
    </source>
</reference>
<proteinExistence type="predicted"/>
<dbReference type="STRING" id="216938.SHELI_v1c06780"/>
<evidence type="ECO:0008006" key="3">
    <source>
        <dbReference type="Google" id="ProtNLM"/>
    </source>
</evidence>
<dbReference type="OrthoDB" id="389189at2"/>
<keyword evidence="2" id="KW-1185">Reference proteome</keyword>
<accession>A0A1B3SL24</accession>